<evidence type="ECO:0000259" key="4">
    <source>
        <dbReference type="Pfam" id="PF02016"/>
    </source>
</evidence>
<evidence type="ECO:0000256" key="3">
    <source>
        <dbReference type="PIRSR" id="PIRSR028757-1"/>
    </source>
</evidence>
<comment type="similarity">
    <text evidence="1">Belongs to the peptidase S66 family.</text>
</comment>
<dbReference type="InterPro" id="IPR040449">
    <property type="entry name" value="Peptidase_S66_N"/>
</dbReference>
<comment type="caution">
    <text evidence="6">The sequence shown here is derived from an EMBL/GenBank/DDBJ whole genome shotgun (WGS) entry which is preliminary data.</text>
</comment>
<protein>
    <recommendedName>
        <fullName evidence="8">LD-carboxypeptidase</fullName>
    </recommendedName>
</protein>
<dbReference type="Gene3D" id="3.40.50.10740">
    <property type="entry name" value="Class I glutamine amidotransferase-like"/>
    <property type="match status" value="1"/>
</dbReference>
<dbReference type="SUPFAM" id="SSF52317">
    <property type="entry name" value="Class I glutamine amidotransferase-like"/>
    <property type="match status" value="1"/>
</dbReference>
<dbReference type="PANTHER" id="PTHR30237">
    <property type="entry name" value="MURAMOYLTETRAPEPTIDE CARBOXYPEPTIDASE"/>
    <property type="match status" value="1"/>
</dbReference>
<dbReference type="PANTHER" id="PTHR30237:SF5">
    <property type="entry name" value="CARBOXYPEPTIDASE VC_A0337-RELATED"/>
    <property type="match status" value="1"/>
</dbReference>
<feature type="active site" description="Nucleophile" evidence="3">
    <location>
        <position position="114"/>
    </location>
</feature>
<evidence type="ECO:0000313" key="7">
    <source>
        <dbReference type="Proteomes" id="UP000176336"/>
    </source>
</evidence>
<dbReference type="PIRSF" id="PIRSF028757">
    <property type="entry name" value="LD-carboxypeptidase"/>
    <property type="match status" value="1"/>
</dbReference>
<dbReference type="SUPFAM" id="SSF141986">
    <property type="entry name" value="LD-carboxypeptidase A C-terminal domain-like"/>
    <property type="match status" value="1"/>
</dbReference>
<dbReference type="InterPro" id="IPR040921">
    <property type="entry name" value="Peptidase_S66C"/>
</dbReference>
<evidence type="ECO:0008006" key="8">
    <source>
        <dbReference type="Google" id="ProtNLM"/>
    </source>
</evidence>
<reference evidence="6 7" key="1">
    <citation type="journal article" date="2016" name="Nat. Commun.">
        <title>Thousands of microbial genomes shed light on interconnected biogeochemical processes in an aquifer system.</title>
        <authorList>
            <person name="Anantharaman K."/>
            <person name="Brown C.T."/>
            <person name="Hug L.A."/>
            <person name="Sharon I."/>
            <person name="Castelle C.J."/>
            <person name="Probst A.J."/>
            <person name="Thomas B.C."/>
            <person name="Singh A."/>
            <person name="Wilkins M.J."/>
            <person name="Karaoz U."/>
            <person name="Brodie E.L."/>
            <person name="Williams K.H."/>
            <person name="Hubbard S.S."/>
            <person name="Banfield J.F."/>
        </authorList>
    </citation>
    <scope>NUCLEOTIDE SEQUENCE [LARGE SCALE GENOMIC DNA]</scope>
</reference>
<feature type="domain" description="LD-carboxypeptidase N-terminal" evidence="4">
    <location>
        <begin position="15"/>
        <end position="133"/>
    </location>
</feature>
<sequence>MKIIKPAKLNIGDTIGIVASSLPVLPSHLDQFERGKKLIEEMGFKLKEGKTIGQKRWWMAGFAEEVAADLNAMFADPEVKAIIAHTGGYSAISVIEHLDYELIAKNPKPFIGMSDMTIYHLAILAKTAMVGFHMDDLSYGFGRDIKEGMENWPKLNQELFLKFLTKSKAPGIIKPIAEWEEWKKGRAEGRLMGGILERISTLAGTKYFPTEDLWNGSILFWEEIGRDLSEMYQYLHQLKNMGIFDRINGMLIGKIKYQKPLRQTTRGEIIEPTLEEMVLDILKDYKFPIMSNLDFGHFTVNIPMPLGIKVSFDTGKKELNFLESAVI</sequence>
<name>A0A1F5IQD7_9BACT</name>
<feature type="active site" description="Charge relay system" evidence="3">
    <location>
        <position position="297"/>
    </location>
</feature>
<dbReference type="CDD" id="cd07062">
    <property type="entry name" value="Peptidase_S66_mccF_like"/>
    <property type="match status" value="1"/>
</dbReference>
<dbReference type="Pfam" id="PF02016">
    <property type="entry name" value="Peptidase_S66"/>
    <property type="match status" value="1"/>
</dbReference>
<dbReference type="InterPro" id="IPR003507">
    <property type="entry name" value="S66_fam"/>
</dbReference>
<evidence type="ECO:0000256" key="1">
    <source>
        <dbReference type="ARBA" id="ARBA00010233"/>
    </source>
</evidence>
<dbReference type="Proteomes" id="UP000176336">
    <property type="component" value="Unassembled WGS sequence"/>
</dbReference>
<dbReference type="EMBL" id="MFCR01000011">
    <property type="protein sequence ID" value="OGE18582.1"/>
    <property type="molecule type" value="Genomic_DNA"/>
</dbReference>
<dbReference type="Pfam" id="PF17676">
    <property type="entry name" value="Peptidase_S66C"/>
    <property type="match status" value="1"/>
</dbReference>
<evidence type="ECO:0000256" key="2">
    <source>
        <dbReference type="ARBA" id="ARBA00022801"/>
    </source>
</evidence>
<proteinExistence type="inferred from homology"/>
<feature type="active site" description="Charge relay system" evidence="3">
    <location>
        <position position="222"/>
    </location>
</feature>
<dbReference type="GO" id="GO:0016787">
    <property type="term" value="F:hydrolase activity"/>
    <property type="evidence" value="ECO:0007669"/>
    <property type="project" value="UniProtKB-KW"/>
</dbReference>
<dbReference type="InterPro" id="IPR029062">
    <property type="entry name" value="Class_I_gatase-like"/>
</dbReference>
<accession>A0A1F5IQD7</accession>
<evidence type="ECO:0000313" key="6">
    <source>
        <dbReference type="EMBL" id="OGE18582.1"/>
    </source>
</evidence>
<keyword evidence="2" id="KW-0378">Hydrolase</keyword>
<dbReference type="InterPro" id="IPR027478">
    <property type="entry name" value="LdcA_N"/>
</dbReference>
<gene>
    <name evidence="6" type="ORF">A2871_03740</name>
</gene>
<dbReference type="Gene3D" id="3.50.30.60">
    <property type="entry name" value="LD-carboxypeptidase A C-terminal domain-like"/>
    <property type="match status" value="1"/>
</dbReference>
<dbReference type="InterPro" id="IPR027461">
    <property type="entry name" value="Carboxypeptidase_A_C_sf"/>
</dbReference>
<evidence type="ECO:0000259" key="5">
    <source>
        <dbReference type="Pfam" id="PF17676"/>
    </source>
</evidence>
<feature type="domain" description="LD-carboxypeptidase C-terminal" evidence="5">
    <location>
        <begin position="188"/>
        <end position="311"/>
    </location>
</feature>
<dbReference type="AlphaFoldDB" id="A0A1F5IQD7"/>
<organism evidence="6 7">
    <name type="scientific">Candidatus Daviesbacteria bacterium RIFCSPHIGHO2_01_FULL_41_23</name>
    <dbReference type="NCBI Taxonomy" id="1797764"/>
    <lineage>
        <taxon>Bacteria</taxon>
        <taxon>Candidatus Daviesiibacteriota</taxon>
    </lineage>
</organism>